<dbReference type="Pfam" id="PF00398">
    <property type="entry name" value="RrnaAD"/>
    <property type="match status" value="1"/>
</dbReference>
<dbReference type="EC" id="2.1.1.182" evidence="7"/>
<feature type="binding site" evidence="7 8">
    <location>
        <position position="105"/>
    </location>
    <ligand>
        <name>S-adenosyl-L-methionine</name>
        <dbReference type="ChEBI" id="CHEBI:59789"/>
    </ligand>
</feature>
<evidence type="ECO:0000256" key="4">
    <source>
        <dbReference type="ARBA" id="ARBA00022679"/>
    </source>
</evidence>
<dbReference type="AlphaFoldDB" id="A0A434AXK9"/>
<dbReference type="InterPro" id="IPR001737">
    <property type="entry name" value="KsgA/Erm"/>
</dbReference>
<keyword evidence="3 7" id="KW-0489">Methyltransferase</keyword>
<feature type="binding site" evidence="7 8">
    <location>
        <position position="86"/>
    </location>
    <ligand>
        <name>S-adenosyl-L-methionine</name>
        <dbReference type="ChEBI" id="CHEBI:59789"/>
    </ligand>
</feature>
<evidence type="ECO:0000259" key="9">
    <source>
        <dbReference type="SMART" id="SM00650"/>
    </source>
</evidence>
<keyword evidence="6 7" id="KW-0694">RNA-binding</keyword>
<feature type="binding site" evidence="7 8">
    <location>
        <position position="62"/>
    </location>
    <ligand>
        <name>S-adenosyl-L-methionine</name>
        <dbReference type="ChEBI" id="CHEBI:59789"/>
    </ligand>
</feature>
<comment type="caution">
    <text evidence="10">The sequence shown here is derived from an EMBL/GenBank/DDBJ whole genome shotgun (WGS) entry which is preliminary data.</text>
</comment>
<evidence type="ECO:0000256" key="6">
    <source>
        <dbReference type="ARBA" id="ARBA00022884"/>
    </source>
</evidence>
<evidence type="ECO:0000256" key="1">
    <source>
        <dbReference type="ARBA" id="ARBA00022490"/>
    </source>
</evidence>
<feature type="binding site" evidence="7 8">
    <location>
        <position position="40"/>
    </location>
    <ligand>
        <name>S-adenosyl-L-methionine</name>
        <dbReference type="ChEBI" id="CHEBI:59789"/>
    </ligand>
</feature>
<keyword evidence="1 7" id="KW-0963">Cytoplasm</keyword>
<dbReference type="NCBIfam" id="TIGR00755">
    <property type="entry name" value="ksgA"/>
    <property type="match status" value="1"/>
</dbReference>
<dbReference type="Gene3D" id="3.40.50.150">
    <property type="entry name" value="Vaccinia Virus protein VP39"/>
    <property type="match status" value="1"/>
</dbReference>
<feature type="binding site" evidence="7 8">
    <location>
        <position position="15"/>
    </location>
    <ligand>
        <name>S-adenosyl-L-methionine</name>
        <dbReference type="ChEBI" id="CHEBI:59789"/>
    </ligand>
</feature>
<evidence type="ECO:0000256" key="2">
    <source>
        <dbReference type="ARBA" id="ARBA00022552"/>
    </source>
</evidence>
<proteinExistence type="inferred from homology"/>
<comment type="subcellular location">
    <subcellularLocation>
        <location evidence="7">Cytoplasm</location>
    </subcellularLocation>
</comment>
<comment type="catalytic activity">
    <reaction evidence="7">
        <text>adenosine(1518)/adenosine(1519) in 16S rRNA + 4 S-adenosyl-L-methionine = N(6)-dimethyladenosine(1518)/N(6)-dimethyladenosine(1519) in 16S rRNA + 4 S-adenosyl-L-homocysteine + 4 H(+)</text>
        <dbReference type="Rhea" id="RHEA:19609"/>
        <dbReference type="Rhea" id="RHEA-COMP:10232"/>
        <dbReference type="Rhea" id="RHEA-COMP:10233"/>
        <dbReference type="ChEBI" id="CHEBI:15378"/>
        <dbReference type="ChEBI" id="CHEBI:57856"/>
        <dbReference type="ChEBI" id="CHEBI:59789"/>
        <dbReference type="ChEBI" id="CHEBI:74411"/>
        <dbReference type="ChEBI" id="CHEBI:74493"/>
        <dbReference type="EC" id="2.1.1.182"/>
    </reaction>
</comment>
<dbReference type="InterPro" id="IPR023165">
    <property type="entry name" value="rRNA_Ade_diMease-like_C"/>
</dbReference>
<dbReference type="InterPro" id="IPR011530">
    <property type="entry name" value="rRNA_adenine_dimethylase"/>
</dbReference>
<evidence type="ECO:0000313" key="11">
    <source>
        <dbReference type="Proteomes" id="UP000282985"/>
    </source>
</evidence>
<dbReference type="RefSeq" id="WP_127342584.1">
    <property type="nucleotide sequence ID" value="NZ_RJJX01000003.1"/>
</dbReference>
<dbReference type="GO" id="GO:0003723">
    <property type="term" value="F:RNA binding"/>
    <property type="evidence" value="ECO:0007669"/>
    <property type="project" value="UniProtKB-UniRule"/>
</dbReference>
<evidence type="ECO:0000256" key="3">
    <source>
        <dbReference type="ARBA" id="ARBA00022603"/>
    </source>
</evidence>
<organism evidence="10 11">
    <name type="scientific">Ancylomarina longa</name>
    <dbReference type="NCBI Taxonomy" id="2487017"/>
    <lineage>
        <taxon>Bacteria</taxon>
        <taxon>Pseudomonadati</taxon>
        <taxon>Bacteroidota</taxon>
        <taxon>Bacteroidia</taxon>
        <taxon>Marinilabiliales</taxon>
        <taxon>Marinifilaceae</taxon>
        <taxon>Ancylomarina</taxon>
    </lineage>
</organism>
<accession>A0A434AXK9</accession>
<gene>
    <name evidence="7 10" type="primary">rsmA</name>
    <name evidence="7" type="synonym">ksgA</name>
    <name evidence="10" type="ORF">DLK05_03470</name>
</gene>
<evidence type="ECO:0000313" key="10">
    <source>
        <dbReference type="EMBL" id="RUT79293.1"/>
    </source>
</evidence>
<dbReference type="Gene3D" id="1.10.8.100">
    <property type="entry name" value="Ribosomal RNA adenine dimethylase-like, domain 2"/>
    <property type="match status" value="1"/>
</dbReference>
<keyword evidence="2 7" id="KW-0698">rRNA processing</keyword>
<keyword evidence="5 7" id="KW-0949">S-adenosyl-L-methionine</keyword>
<protein>
    <recommendedName>
        <fullName evidence="7">Ribosomal RNA small subunit methyltransferase A</fullName>
        <ecNumber evidence="7">2.1.1.182</ecNumber>
    </recommendedName>
    <alternativeName>
        <fullName evidence="7">16S rRNA (adenine(1518)-N(6)/adenine(1519)-N(6))-dimethyltransferase</fullName>
    </alternativeName>
    <alternativeName>
        <fullName evidence="7">16S rRNA dimethyladenosine transferase</fullName>
    </alternativeName>
    <alternativeName>
        <fullName evidence="7">16S rRNA dimethylase</fullName>
    </alternativeName>
    <alternativeName>
        <fullName evidence="7">S-adenosylmethionine-6-N', N'-adenosyl(rRNA) dimethyltransferase</fullName>
    </alternativeName>
</protein>
<dbReference type="PROSITE" id="PS51689">
    <property type="entry name" value="SAM_RNA_A_N6_MT"/>
    <property type="match status" value="1"/>
</dbReference>
<feature type="binding site" evidence="7 8">
    <location>
        <position position="13"/>
    </location>
    <ligand>
        <name>S-adenosyl-L-methionine</name>
        <dbReference type="ChEBI" id="CHEBI:59789"/>
    </ligand>
</feature>
<feature type="domain" description="Ribosomal RNA adenine methylase transferase N-terminal" evidence="9">
    <location>
        <begin position="20"/>
        <end position="190"/>
    </location>
</feature>
<evidence type="ECO:0000256" key="8">
    <source>
        <dbReference type="PROSITE-ProRule" id="PRU01026"/>
    </source>
</evidence>
<dbReference type="InterPro" id="IPR020598">
    <property type="entry name" value="rRNA_Ade_methylase_Trfase_N"/>
</dbReference>
<dbReference type="GO" id="GO:0005829">
    <property type="term" value="C:cytosol"/>
    <property type="evidence" value="ECO:0007669"/>
    <property type="project" value="TreeGrafter"/>
</dbReference>
<dbReference type="OrthoDB" id="9814755at2"/>
<dbReference type="EMBL" id="RJJX01000003">
    <property type="protein sequence ID" value="RUT79293.1"/>
    <property type="molecule type" value="Genomic_DNA"/>
</dbReference>
<dbReference type="GO" id="GO:0052908">
    <property type="term" value="F:16S rRNA (adenine(1518)-N(6)/adenine(1519)-N(6))-dimethyltransferase activity"/>
    <property type="evidence" value="ECO:0007669"/>
    <property type="project" value="UniProtKB-EC"/>
</dbReference>
<reference evidence="10 11" key="1">
    <citation type="submission" date="2018-11" db="EMBL/GenBank/DDBJ databases">
        <title>Parancylomarina longa gen. nov., sp. nov., isolated from sediments of southern Okinawa.</title>
        <authorList>
            <person name="Fu T."/>
        </authorList>
    </citation>
    <scope>NUCLEOTIDE SEQUENCE [LARGE SCALE GENOMIC DNA]</scope>
    <source>
        <strain evidence="10 11">T3-2 S1-C</strain>
    </source>
</reference>
<sequence>MGYVRAKKNLGQHFLKDLNIAKKIVAGLKAENISKVLEIGPGMGVLTQFLLEETRYETSVVEIDTESVAYLKENFPGLSDRIIGEDFLKYNLSNLFKEQFAIIGNFPYNISSQIFFKVLAHRDQIPEVVGMIQKEVAERMCSCPGNKTYGILSVLMQAFYKIEYLFTVSEKVFAPPPKVKSAVIRMERNNRNALNCDESLFFRVVKTGFNQRRKTLRNSLKPILGDRKLAEDIMALRPEQLSVDQFIDLTNKIEHLLQD</sequence>
<evidence type="ECO:0000256" key="5">
    <source>
        <dbReference type="ARBA" id="ARBA00022691"/>
    </source>
</evidence>
<dbReference type="PANTHER" id="PTHR11727">
    <property type="entry name" value="DIMETHYLADENOSINE TRANSFERASE"/>
    <property type="match status" value="1"/>
</dbReference>
<dbReference type="HAMAP" id="MF_00607">
    <property type="entry name" value="16SrRNA_methyltr_A"/>
    <property type="match status" value="1"/>
</dbReference>
<comment type="function">
    <text evidence="7">Specifically dimethylates two adjacent adenosines (A1518 and A1519) in the loop of a conserved hairpin near the 3'-end of 16S rRNA in the 30S particle. May play a critical role in biogenesis of 30S subunits.</text>
</comment>
<dbReference type="SMART" id="SM00650">
    <property type="entry name" value="rADc"/>
    <property type="match status" value="1"/>
</dbReference>
<dbReference type="InterPro" id="IPR029063">
    <property type="entry name" value="SAM-dependent_MTases_sf"/>
</dbReference>
<dbReference type="FunFam" id="1.10.8.100:FF:000001">
    <property type="entry name" value="Ribosomal RNA small subunit methyltransferase A"/>
    <property type="match status" value="1"/>
</dbReference>
<name>A0A434AXK9_9BACT</name>
<comment type="similarity">
    <text evidence="7">Belongs to the class I-like SAM-binding methyltransferase superfamily. rRNA adenine N(6)-methyltransferase family. RsmA subfamily.</text>
</comment>
<keyword evidence="4 7" id="KW-0808">Transferase</keyword>
<evidence type="ECO:0000256" key="7">
    <source>
        <dbReference type="HAMAP-Rule" id="MF_00607"/>
    </source>
</evidence>
<keyword evidence="11" id="KW-1185">Reference proteome</keyword>
<dbReference type="SUPFAM" id="SSF53335">
    <property type="entry name" value="S-adenosyl-L-methionine-dependent methyltransferases"/>
    <property type="match status" value="1"/>
</dbReference>
<dbReference type="PANTHER" id="PTHR11727:SF7">
    <property type="entry name" value="DIMETHYLADENOSINE TRANSFERASE-RELATED"/>
    <property type="match status" value="1"/>
</dbReference>
<dbReference type="Proteomes" id="UP000282985">
    <property type="component" value="Unassembled WGS sequence"/>
</dbReference>